<reference evidence="1 2" key="1">
    <citation type="submission" date="2019-02" db="EMBL/GenBank/DDBJ databases">
        <title>Deep-cultivation of Planctomycetes and their phenomic and genomic characterization uncovers novel biology.</title>
        <authorList>
            <person name="Wiegand S."/>
            <person name="Jogler M."/>
            <person name="Boedeker C."/>
            <person name="Pinto D."/>
            <person name="Vollmers J."/>
            <person name="Rivas-Marin E."/>
            <person name="Kohn T."/>
            <person name="Peeters S.H."/>
            <person name="Heuer A."/>
            <person name="Rast P."/>
            <person name="Oberbeckmann S."/>
            <person name="Bunk B."/>
            <person name="Jeske O."/>
            <person name="Meyerdierks A."/>
            <person name="Storesund J.E."/>
            <person name="Kallscheuer N."/>
            <person name="Luecker S."/>
            <person name="Lage O.M."/>
            <person name="Pohl T."/>
            <person name="Merkel B.J."/>
            <person name="Hornburger P."/>
            <person name="Mueller R.-W."/>
            <person name="Bruemmer F."/>
            <person name="Labrenz M."/>
            <person name="Spormann A.M."/>
            <person name="Op den Camp H."/>
            <person name="Overmann J."/>
            <person name="Amann R."/>
            <person name="Jetten M.S.M."/>
            <person name="Mascher T."/>
            <person name="Medema M.H."/>
            <person name="Devos D.P."/>
            <person name="Kaster A.-K."/>
            <person name="Ovreas L."/>
            <person name="Rohde M."/>
            <person name="Galperin M.Y."/>
            <person name="Jogler C."/>
        </authorList>
    </citation>
    <scope>NUCLEOTIDE SEQUENCE [LARGE SCALE GENOMIC DNA]</scope>
    <source>
        <strain evidence="1 2">ETA_A1</strain>
    </source>
</reference>
<sequence length="94" mass="10243">MQITLYLRSYPIADAPVGVSFARDAAAQRHTFTAAGRVYEAERREVRVVAPDDAKLDAMDNVLRWAGDKGLVKSTAREVYDLAGAGASGFRLVE</sequence>
<dbReference type="Proteomes" id="UP000319576">
    <property type="component" value="Chromosome"/>
</dbReference>
<name>A0A517XW94_9BACT</name>
<dbReference type="EMBL" id="CP036273">
    <property type="protein sequence ID" value="QDU21775.1"/>
    <property type="molecule type" value="Genomic_DNA"/>
</dbReference>
<keyword evidence="2" id="KW-1185">Reference proteome</keyword>
<organism evidence="1 2">
    <name type="scientific">Urbifossiella limnaea</name>
    <dbReference type="NCBI Taxonomy" id="2528023"/>
    <lineage>
        <taxon>Bacteria</taxon>
        <taxon>Pseudomonadati</taxon>
        <taxon>Planctomycetota</taxon>
        <taxon>Planctomycetia</taxon>
        <taxon>Gemmatales</taxon>
        <taxon>Gemmataceae</taxon>
        <taxon>Urbifossiella</taxon>
    </lineage>
</organism>
<dbReference type="KEGG" id="uli:ETAA1_37480"/>
<evidence type="ECO:0000313" key="2">
    <source>
        <dbReference type="Proteomes" id="UP000319576"/>
    </source>
</evidence>
<protein>
    <submittedName>
        <fullName evidence="1">Uncharacterized protein</fullName>
    </submittedName>
</protein>
<accession>A0A517XW94</accession>
<proteinExistence type="predicted"/>
<dbReference type="AlphaFoldDB" id="A0A517XW94"/>
<gene>
    <name evidence="1" type="ORF">ETAA1_37480</name>
</gene>
<evidence type="ECO:0000313" key="1">
    <source>
        <dbReference type="EMBL" id="QDU21775.1"/>
    </source>
</evidence>
<dbReference type="RefSeq" id="WP_145240988.1">
    <property type="nucleotide sequence ID" value="NZ_CP036273.1"/>
</dbReference>